<dbReference type="PANTHER" id="PTHR17039">
    <property type="entry name" value="U3 SMALL NUCLEOLAR RIBONUCLEOPROTEIN PROTEIN MPP10"/>
    <property type="match status" value="1"/>
</dbReference>
<feature type="coiled-coil region" evidence="7">
    <location>
        <begin position="496"/>
        <end position="523"/>
    </location>
</feature>
<name>A0A5C2SI87_9APHY</name>
<protein>
    <submittedName>
        <fullName evidence="9">Mpp10 protein</fullName>
    </submittedName>
</protein>
<proteinExistence type="inferred from homology"/>
<comment type="subcellular location">
    <subcellularLocation>
        <location evidence="1">Nucleus</location>
        <location evidence="1">Nucleolus</location>
    </subcellularLocation>
</comment>
<evidence type="ECO:0000256" key="1">
    <source>
        <dbReference type="ARBA" id="ARBA00004604"/>
    </source>
</evidence>
<feature type="compositionally biased region" description="Acidic residues" evidence="8">
    <location>
        <begin position="161"/>
        <end position="175"/>
    </location>
</feature>
<evidence type="ECO:0000256" key="4">
    <source>
        <dbReference type="ARBA" id="ARBA00023242"/>
    </source>
</evidence>
<feature type="region of interest" description="Disordered" evidence="8">
    <location>
        <begin position="79"/>
        <end position="116"/>
    </location>
</feature>
<evidence type="ECO:0000256" key="8">
    <source>
        <dbReference type="SAM" id="MobiDB-lite"/>
    </source>
</evidence>
<evidence type="ECO:0000256" key="5">
    <source>
        <dbReference type="ARBA" id="ARBA00023274"/>
    </source>
</evidence>
<feature type="compositionally biased region" description="Polar residues" evidence="8">
    <location>
        <begin position="79"/>
        <end position="92"/>
    </location>
</feature>
<feature type="region of interest" description="Disordered" evidence="8">
    <location>
        <begin position="1"/>
        <end position="22"/>
    </location>
</feature>
<dbReference type="EMBL" id="ML122257">
    <property type="protein sequence ID" value="RPD62974.1"/>
    <property type="molecule type" value="Genomic_DNA"/>
</dbReference>
<evidence type="ECO:0000256" key="3">
    <source>
        <dbReference type="ARBA" id="ARBA00022552"/>
    </source>
</evidence>
<dbReference type="Pfam" id="PF04006">
    <property type="entry name" value="Mpp10"/>
    <property type="match status" value="1"/>
</dbReference>
<dbReference type="PANTHER" id="PTHR17039:SF0">
    <property type="entry name" value="U3 SMALL NUCLEOLAR RIBONUCLEOPROTEIN PROTEIN MPP10"/>
    <property type="match status" value="1"/>
</dbReference>
<dbReference type="PIRSF" id="PIRSF017300">
    <property type="entry name" value="snoRNP_Mpp10"/>
    <property type="match status" value="1"/>
</dbReference>
<dbReference type="GO" id="GO:0005732">
    <property type="term" value="C:sno(s)RNA-containing ribonucleoprotein complex"/>
    <property type="evidence" value="ECO:0007669"/>
    <property type="project" value="InterPro"/>
</dbReference>
<dbReference type="GO" id="GO:0034457">
    <property type="term" value="C:Mpp10 complex"/>
    <property type="evidence" value="ECO:0007669"/>
    <property type="project" value="InterPro"/>
</dbReference>
<evidence type="ECO:0000256" key="7">
    <source>
        <dbReference type="SAM" id="Coils"/>
    </source>
</evidence>
<keyword evidence="4" id="KW-0539">Nucleus</keyword>
<dbReference type="OrthoDB" id="445326at2759"/>
<feature type="region of interest" description="Disordered" evidence="8">
    <location>
        <begin position="359"/>
        <end position="396"/>
    </location>
</feature>
<evidence type="ECO:0000256" key="2">
    <source>
        <dbReference type="ARBA" id="ARBA00022517"/>
    </source>
</evidence>
<feature type="compositionally biased region" description="Acidic residues" evidence="8">
    <location>
        <begin position="318"/>
        <end position="330"/>
    </location>
</feature>
<dbReference type="InterPro" id="IPR012173">
    <property type="entry name" value="Mpp10"/>
</dbReference>
<dbReference type="Proteomes" id="UP000313359">
    <property type="component" value="Unassembled WGS sequence"/>
</dbReference>
<dbReference type="GO" id="GO:0032040">
    <property type="term" value="C:small-subunit processome"/>
    <property type="evidence" value="ECO:0007669"/>
    <property type="project" value="TreeGrafter"/>
</dbReference>
<feature type="region of interest" description="Disordered" evidence="8">
    <location>
        <begin position="154"/>
        <end position="270"/>
    </location>
</feature>
<feature type="compositionally biased region" description="Basic and acidic residues" evidence="8">
    <location>
        <begin position="736"/>
        <end position="745"/>
    </location>
</feature>
<keyword evidence="2" id="KW-0690">Ribosome biogenesis</keyword>
<feature type="region of interest" description="Disordered" evidence="8">
    <location>
        <begin position="725"/>
        <end position="759"/>
    </location>
</feature>
<comment type="similarity">
    <text evidence="6">Belongs to the MPP10 family.</text>
</comment>
<accession>A0A5C2SI87</accession>
<keyword evidence="10" id="KW-1185">Reference proteome</keyword>
<keyword evidence="7" id="KW-0175">Coiled coil</keyword>
<evidence type="ECO:0000256" key="6">
    <source>
        <dbReference type="ARBA" id="ARBA00029455"/>
    </source>
</evidence>
<reference evidence="9" key="1">
    <citation type="journal article" date="2018" name="Genome Biol. Evol.">
        <title>Genomics and development of Lentinus tigrinus, a white-rot wood-decaying mushroom with dimorphic fruiting bodies.</title>
        <authorList>
            <person name="Wu B."/>
            <person name="Xu Z."/>
            <person name="Knudson A."/>
            <person name="Carlson A."/>
            <person name="Chen N."/>
            <person name="Kovaka S."/>
            <person name="LaButti K."/>
            <person name="Lipzen A."/>
            <person name="Pennachio C."/>
            <person name="Riley R."/>
            <person name="Schakwitz W."/>
            <person name="Umezawa K."/>
            <person name="Ohm R.A."/>
            <person name="Grigoriev I.V."/>
            <person name="Nagy L.G."/>
            <person name="Gibbons J."/>
            <person name="Hibbett D."/>
        </authorList>
    </citation>
    <scope>NUCLEOTIDE SEQUENCE [LARGE SCALE GENOMIC DNA]</scope>
    <source>
        <strain evidence="9">ALCF2SS1-6</strain>
    </source>
</reference>
<feature type="compositionally biased region" description="Basic residues" evidence="8">
    <location>
        <begin position="726"/>
        <end position="735"/>
    </location>
</feature>
<feature type="compositionally biased region" description="Acidic residues" evidence="8">
    <location>
        <begin position="417"/>
        <end position="477"/>
    </location>
</feature>
<feature type="region of interest" description="Disordered" evidence="8">
    <location>
        <begin position="410"/>
        <end position="480"/>
    </location>
</feature>
<dbReference type="GO" id="GO:0006364">
    <property type="term" value="P:rRNA processing"/>
    <property type="evidence" value="ECO:0007669"/>
    <property type="project" value="UniProtKB-KW"/>
</dbReference>
<keyword evidence="3" id="KW-0698">rRNA processing</keyword>
<keyword evidence="5" id="KW-0687">Ribonucleoprotein</keyword>
<organism evidence="9 10">
    <name type="scientific">Lentinus tigrinus ALCF2SS1-6</name>
    <dbReference type="NCBI Taxonomy" id="1328759"/>
    <lineage>
        <taxon>Eukaryota</taxon>
        <taxon>Fungi</taxon>
        <taxon>Dikarya</taxon>
        <taxon>Basidiomycota</taxon>
        <taxon>Agaricomycotina</taxon>
        <taxon>Agaricomycetes</taxon>
        <taxon>Polyporales</taxon>
        <taxon>Polyporaceae</taxon>
        <taxon>Lentinus</taxon>
    </lineage>
</organism>
<evidence type="ECO:0000313" key="9">
    <source>
        <dbReference type="EMBL" id="RPD62974.1"/>
    </source>
</evidence>
<feature type="region of interest" description="Disordered" evidence="8">
    <location>
        <begin position="303"/>
        <end position="333"/>
    </location>
</feature>
<feature type="compositionally biased region" description="Acidic residues" evidence="8">
    <location>
        <begin position="202"/>
        <end position="263"/>
    </location>
</feature>
<evidence type="ECO:0000313" key="10">
    <source>
        <dbReference type="Proteomes" id="UP000313359"/>
    </source>
</evidence>
<gene>
    <name evidence="9" type="ORF">L227DRAFT_497735</name>
</gene>
<dbReference type="AlphaFoldDB" id="A0A5C2SI87"/>
<dbReference type="STRING" id="1328759.A0A5C2SI87"/>
<sequence length="794" mass="88201">MSVDLDVPNEGPTQTEKSIALPPALENLSKLVGERPEALATGSDDLRKAALDATKFIFDLALTTEQNAVSKVNDLLTSISPSHAPQTRSQAAEASRKRKRGSSPSPAAMPPLPSLQETPIAELFVDGMSDEQIWAELELRAQNVCNVLDYALDGPVHEGESGENEESEEDEEAEENELKKMRQALIDEGFDPDELEGMGFDESGEEDSEEDEDDDEEEEEEEEDASEEDADGSDDGDLGEDVEELRDPSDEEDNDEADLEADEPSFLSGRNRTLKYKLKPKRGGHAVLDDGFFDLAAFNAEIEAAETKNVSRGKLSKDDDDDEDDDDAESVDYFAPVDDTAAFDEEDLEEGGAYTSSELFYKDFFEPPSRQSQKAKKPPKGADQPPSSTGKVRFHEEVKVRKIKAKGKNLPVSTMFYEEEEDDDGGGDEDYEDEEGIDFDEDDDSEMDDKMDEEEMLDDDSEEEDGDVSMGDDEDEQSGLATMERLKDDLFADDEEEDVQEGLSTYEKRMAALREEISTLEAENVGKKDWTLLGEATSRTRPQNSLLEEDLEFERIMKSVPVITEEVVHSLEERIRARILDNQFDDVVRKRPVDDKPFLPSRFFELQDTKSKQSLAEIYEDEYTAAQTGGVAGSDRDGKLKKEHQEIEKLWEHICSKLDALCNAHFTPKAPKATITSVSNVAAATLESALPTTKATSTMLAPEEVYAPASDLRARSELTPVEKRALRNKQKKANKKARDAIDKSVQKFGRPKGLGDVKRQKEAALKTLVKSGKGVTVIGKKSNEVESQRGRGKT</sequence>